<evidence type="ECO:0000313" key="2">
    <source>
        <dbReference type="Proteomes" id="UP000254293"/>
    </source>
</evidence>
<reference evidence="1 2" key="1">
    <citation type="submission" date="2018-06" db="EMBL/GenBank/DDBJ databases">
        <authorList>
            <consortium name="Pathogen Informatics"/>
            <person name="Doyle S."/>
        </authorList>
    </citation>
    <scope>NUCLEOTIDE SEQUENCE [LARGE SCALE GENOMIC DNA]</scope>
    <source>
        <strain evidence="1 2">NCTC13336</strain>
    </source>
</reference>
<accession>A0A377R3U2</accession>
<name>A0A377R3U2_9NEIS</name>
<dbReference type="Proteomes" id="UP000254293">
    <property type="component" value="Unassembled WGS sequence"/>
</dbReference>
<gene>
    <name evidence="1" type="ORF">NCTC13336_02067</name>
</gene>
<keyword evidence="2" id="KW-1185">Reference proteome</keyword>
<sequence length="105" mass="12283">MQPLNIMPIRGCTALFQSFYQPCGNTLLHKFDAEKVSDAEAPFRQQPDPAVKCHFDADCGEQIRRNTELYGFPTWYEWRICHWETKWNTCHRHTGTLSDAETSLF</sequence>
<organism evidence="1 2">
    <name type="scientific">Kingella potus</name>
    <dbReference type="NCBI Taxonomy" id="265175"/>
    <lineage>
        <taxon>Bacteria</taxon>
        <taxon>Pseudomonadati</taxon>
        <taxon>Pseudomonadota</taxon>
        <taxon>Betaproteobacteria</taxon>
        <taxon>Neisseriales</taxon>
        <taxon>Neisseriaceae</taxon>
        <taxon>Kingella</taxon>
    </lineage>
</organism>
<evidence type="ECO:0000313" key="1">
    <source>
        <dbReference type="EMBL" id="STR03171.1"/>
    </source>
</evidence>
<dbReference type="AlphaFoldDB" id="A0A377R3U2"/>
<proteinExistence type="predicted"/>
<protein>
    <submittedName>
        <fullName evidence="1">Uncharacterized protein</fullName>
    </submittedName>
</protein>
<dbReference type="EMBL" id="UGJJ01000003">
    <property type="protein sequence ID" value="STR03171.1"/>
    <property type="molecule type" value="Genomic_DNA"/>
</dbReference>